<evidence type="ECO:0000313" key="5">
    <source>
        <dbReference type="Proteomes" id="UP000075683"/>
    </source>
</evidence>
<evidence type="ECO:0000256" key="1">
    <source>
        <dbReference type="ARBA" id="ARBA00022741"/>
    </source>
</evidence>
<dbReference type="EMBL" id="LQYT01000133">
    <property type="protein sequence ID" value="KYD09032.1"/>
    <property type="molecule type" value="Genomic_DNA"/>
</dbReference>
<dbReference type="Proteomes" id="UP000075683">
    <property type="component" value="Unassembled WGS sequence"/>
</dbReference>
<dbReference type="PATRIC" id="fig|301148.3.peg.2009"/>
<organism evidence="4 5">
    <name type="scientific">Caldibacillus debilis</name>
    <dbReference type="NCBI Taxonomy" id="301148"/>
    <lineage>
        <taxon>Bacteria</taxon>
        <taxon>Bacillati</taxon>
        <taxon>Bacillota</taxon>
        <taxon>Bacilli</taxon>
        <taxon>Bacillales</taxon>
        <taxon>Bacillaceae</taxon>
        <taxon>Caldibacillus</taxon>
    </lineage>
</organism>
<accession>A0A150LBC5</accession>
<gene>
    <name evidence="4" type="ORF">B4135_3943</name>
</gene>
<reference evidence="4 5" key="1">
    <citation type="submission" date="2016-01" db="EMBL/GenBank/DDBJ databases">
        <title>Draft Genome Sequences of Seven Thermophilic Sporeformers Isolated from Foods.</title>
        <authorList>
            <person name="Berendsen E.M."/>
            <person name="Wells-Bennik M.H."/>
            <person name="Krawcyk A.O."/>
            <person name="De Jong A."/>
            <person name="Holsappel S."/>
            <person name="Eijlander R.T."/>
            <person name="Kuipers O.P."/>
        </authorList>
    </citation>
    <scope>NUCLEOTIDE SEQUENCE [LARGE SCALE GENOMIC DNA]</scope>
    <source>
        <strain evidence="4 5">B4135</strain>
    </source>
</reference>
<dbReference type="GO" id="GO:0005524">
    <property type="term" value="F:ATP binding"/>
    <property type="evidence" value="ECO:0007669"/>
    <property type="project" value="UniProtKB-KW"/>
</dbReference>
<dbReference type="AlphaFoldDB" id="A0A150LBC5"/>
<sequence length="616" mass="69644">MKPNNLVEMLARTVERFPEKTAFLWKENGVYQKMTYGTFWEKIRRAASGFRRLGIQADDKVAILSNSNPMWGITDFALASIGAVSVPVYPTLPPNQVRHILENADVRGVVAENGVQRQKILDSQAKVDFIITMYPDSDFHPSVNDLTFEQLEAIGNENLLADWENLWREIGRDRLATIIHTSGTTGRPLGVMLTHGNFLSNIEAVNFWLIEITPDDLALSYLPLSHVFERMAGHYTLLSVGVTIAYAEGIDKLPENLKEVRPTIMTSVPRFFEKVYAKVMDEIERGSPIKKKVFQWAVNVGKERYELYLQARTDQLVLGDMMPKSLKRKWKIADRLVYQKVKRELGGRIRGMVSGGGTLNRNIAEFFWAIDLPILEGYGLTETAPVISTNPMVRAKAGTVGKVLPNLEVKIAPDGEILVRGPSVMKGYYKNEQATAEAFDGDWLKTGDLGELDEDGYLRIIDRKKRILVLSTGKNVAPQPVENAMNESRYIEYSLLVGDRRKYVIALIKPDYEELFSWAKNNGIEEETYDGLLRHEAVQQLLKGEVERQTAPFADFEKPKKLIVAAGEWSVESGELTPKLSIRLNVVEQKYRSWIERAYAEEDGGKEKQLKIVTAS</sequence>
<dbReference type="GO" id="GO:0004467">
    <property type="term" value="F:long-chain fatty acid-CoA ligase activity"/>
    <property type="evidence" value="ECO:0007669"/>
    <property type="project" value="UniProtKB-EC"/>
</dbReference>
<evidence type="ECO:0000256" key="2">
    <source>
        <dbReference type="ARBA" id="ARBA00022840"/>
    </source>
</evidence>
<dbReference type="STRING" id="301148.B4135_3943"/>
<dbReference type="PANTHER" id="PTHR43272:SF33">
    <property type="entry name" value="AMP-BINDING DOMAIN-CONTAINING PROTEIN-RELATED"/>
    <property type="match status" value="1"/>
</dbReference>
<dbReference type="Pfam" id="PF23562">
    <property type="entry name" value="AMP-binding_C_3"/>
    <property type="match status" value="1"/>
</dbReference>
<protein>
    <submittedName>
        <fullName evidence="4">Long-chain-fatty-acid--CoA ligase</fullName>
        <ecNumber evidence="4">6.2.1.3</ecNumber>
    </submittedName>
</protein>
<keyword evidence="4" id="KW-0436">Ligase</keyword>
<dbReference type="EC" id="6.2.1.3" evidence="4"/>
<keyword evidence="2" id="KW-0067">ATP-binding</keyword>
<keyword evidence="1" id="KW-0547">Nucleotide-binding</keyword>
<dbReference type="PANTHER" id="PTHR43272">
    <property type="entry name" value="LONG-CHAIN-FATTY-ACID--COA LIGASE"/>
    <property type="match status" value="1"/>
</dbReference>
<name>A0A150LBC5_9BACI</name>
<dbReference type="CDD" id="cd05907">
    <property type="entry name" value="VL_LC_FACS_like"/>
    <property type="match status" value="1"/>
</dbReference>
<dbReference type="RefSeq" id="WP_061570068.1">
    <property type="nucleotide sequence ID" value="NZ_LQYT01000133.1"/>
</dbReference>
<proteinExistence type="predicted"/>
<dbReference type="Pfam" id="PF00501">
    <property type="entry name" value="AMP-binding"/>
    <property type="match status" value="1"/>
</dbReference>
<dbReference type="Gene3D" id="3.40.50.12780">
    <property type="entry name" value="N-terminal domain of ligase-like"/>
    <property type="match status" value="1"/>
</dbReference>
<evidence type="ECO:0000259" key="3">
    <source>
        <dbReference type="Pfam" id="PF00501"/>
    </source>
</evidence>
<dbReference type="InterPro" id="IPR042099">
    <property type="entry name" value="ANL_N_sf"/>
</dbReference>
<comment type="caution">
    <text evidence="4">The sequence shown here is derived from an EMBL/GenBank/DDBJ whole genome shotgun (WGS) entry which is preliminary data.</text>
</comment>
<dbReference type="OrthoDB" id="9803968at2"/>
<feature type="domain" description="AMP-dependent synthetase/ligase" evidence="3">
    <location>
        <begin position="11"/>
        <end position="429"/>
    </location>
</feature>
<evidence type="ECO:0000313" key="4">
    <source>
        <dbReference type="EMBL" id="KYD09032.1"/>
    </source>
</evidence>
<dbReference type="SUPFAM" id="SSF56801">
    <property type="entry name" value="Acetyl-CoA synthetase-like"/>
    <property type="match status" value="1"/>
</dbReference>
<dbReference type="GO" id="GO:0016020">
    <property type="term" value="C:membrane"/>
    <property type="evidence" value="ECO:0007669"/>
    <property type="project" value="TreeGrafter"/>
</dbReference>
<dbReference type="InterPro" id="IPR000873">
    <property type="entry name" value="AMP-dep_synth/lig_dom"/>
</dbReference>